<name>A0A1E4SDG0_9ASCO</name>
<dbReference type="EMBL" id="KV453915">
    <property type="protein sequence ID" value="ODV77508.1"/>
    <property type="molecule type" value="Genomic_DNA"/>
</dbReference>
<dbReference type="RefSeq" id="XP_020062630.1">
    <property type="nucleotide sequence ID" value="XM_020210608.1"/>
</dbReference>
<dbReference type="PANTHER" id="PTHR23061:SF12">
    <property type="entry name" value="DNA POLYMERASE ALPHA SUBUNIT B"/>
    <property type="match status" value="1"/>
</dbReference>
<comment type="similarity">
    <text evidence="2 6">Belongs to the DNA polymerase alpha subunit B family.</text>
</comment>
<dbReference type="GeneID" id="30984744"/>
<dbReference type="Gene3D" id="3.60.21.60">
    <property type="match status" value="2"/>
</dbReference>
<dbReference type="Gene3D" id="1.10.8.530">
    <property type="entry name" value="DNA polymerase alpha-primase, subunit B, N-terminal domain"/>
    <property type="match status" value="1"/>
</dbReference>
<reference evidence="11" key="1">
    <citation type="submission" date="2016-05" db="EMBL/GenBank/DDBJ databases">
        <title>Comparative genomics of biotechnologically important yeasts.</title>
        <authorList>
            <consortium name="DOE Joint Genome Institute"/>
            <person name="Riley R."/>
            <person name="Haridas S."/>
            <person name="Wolfe K.H."/>
            <person name="Lopes M.R."/>
            <person name="Hittinger C.T."/>
            <person name="Goker M."/>
            <person name="Salamov A."/>
            <person name="Wisecaver J."/>
            <person name="Long T.M."/>
            <person name="Aerts A.L."/>
            <person name="Barry K."/>
            <person name="Choi C."/>
            <person name="Clum A."/>
            <person name="Coughlan A.Y."/>
            <person name="Deshpande S."/>
            <person name="Douglass A.P."/>
            <person name="Hanson S.J."/>
            <person name="Klenk H.-P."/>
            <person name="Labutti K."/>
            <person name="Lapidus A."/>
            <person name="Lindquist E."/>
            <person name="Lipzen A."/>
            <person name="Meier-Kolthoff J.P."/>
            <person name="Ohm R.A."/>
            <person name="Otillar R.P."/>
            <person name="Pangilinan J."/>
            <person name="Peng Y."/>
            <person name="Rokas A."/>
            <person name="Rosa C.A."/>
            <person name="Scheuner C."/>
            <person name="Sibirny A.A."/>
            <person name="Slot J.C."/>
            <person name="Stielow J.B."/>
            <person name="Sun H."/>
            <person name="Kurtzman C.P."/>
            <person name="Blackwell M."/>
            <person name="Grigoriev I.V."/>
            <person name="Jeffries T.W."/>
        </authorList>
    </citation>
    <scope>NUCLEOTIDE SEQUENCE [LARGE SCALE GENOMIC DNA]</scope>
    <source>
        <strain evidence="11">NRRL Y-17324</strain>
    </source>
</reference>
<dbReference type="PANTHER" id="PTHR23061">
    <property type="entry name" value="DNA POLYMERASE 2 ALPHA 70 KDA SUBUNIT"/>
    <property type="match status" value="1"/>
</dbReference>
<feature type="region of interest" description="Disordered" evidence="7">
    <location>
        <begin position="94"/>
        <end position="139"/>
    </location>
</feature>
<evidence type="ECO:0000256" key="3">
    <source>
        <dbReference type="ARBA" id="ARBA00018596"/>
    </source>
</evidence>
<dbReference type="InterPro" id="IPR016722">
    <property type="entry name" value="DNA_pol_alpha_bsu"/>
</dbReference>
<evidence type="ECO:0000256" key="6">
    <source>
        <dbReference type="PIRNR" id="PIRNR018300"/>
    </source>
</evidence>
<dbReference type="InterPro" id="IPR043034">
    <property type="entry name" value="DNA_pol_alpha_B_N_sf"/>
</dbReference>
<evidence type="ECO:0000256" key="2">
    <source>
        <dbReference type="ARBA" id="ARBA00007299"/>
    </source>
</evidence>
<dbReference type="Pfam" id="PF04042">
    <property type="entry name" value="DNA_pol_E_B"/>
    <property type="match status" value="1"/>
</dbReference>
<protein>
    <recommendedName>
        <fullName evidence="3 6">DNA polymerase alpha subunit B</fullName>
    </recommendedName>
</protein>
<evidence type="ECO:0000259" key="8">
    <source>
        <dbReference type="Pfam" id="PF04042"/>
    </source>
</evidence>
<dbReference type="Pfam" id="PF22062">
    <property type="entry name" value="OB_DPOA2"/>
    <property type="match status" value="1"/>
</dbReference>
<keyword evidence="5 6" id="KW-0539">Nucleus</keyword>
<proteinExistence type="inferred from homology"/>
<evidence type="ECO:0000313" key="10">
    <source>
        <dbReference type="EMBL" id="ODV77508.1"/>
    </source>
</evidence>
<keyword evidence="11" id="KW-1185">Reference proteome</keyword>
<evidence type="ECO:0000256" key="4">
    <source>
        <dbReference type="ARBA" id="ARBA00022705"/>
    </source>
</evidence>
<sequence length="658" mass="73261">MPVQDRTKKELESKFGPVSEEHVSVWEKLSKLMEIFDLDAEELFIRWESFNVSKMNDDLPLTVVNLDIFQEHLQSSLSKGTPSIKKSRDLQSNGIKMKPMMRPNAPLTSSPTGPSTPNLKRRKVNEPSSALKPSYLSSPVTYDTANETLQSSSPIKKPPQPESNPVLECLNPHIEIIEADEVRGVKLASNFDAGKFKFRTMAMKLLESADVLDDQIDSYAQMFQDMEIPVGNPCMSSQSDILCTGRIVPDSPTDDTSLNYTPNKSSLFLETSRFSGIGQRIRLDLNHLKQFSLFPGQIVTLRGKNPTGSTFIVEEVIPPPALGLPITPKDELDEYKEQLGGSQLKLLVASGPFSNEVTLDYQQLANLTDTINQDIKPNVVVLLGPFLDMNNQAVSSGEINLPDEKQQPQTLDEVFKKLITPILKRINPKTQVILIPSLSDTCIKHCSYPQDAFDRKALGLPKNFKVFPNPSSFSINEVLVGCSNLDIFGDLRDVYQVDSSNPNIGAFNNRFERITNHIFEQRRYYPYLPGSIKRLNVNNDNKDELANLQGGVVTRDNTNTTIGGSSLEIPYLGLTELGDSLPDILISPSKLKSFVKVIKGVVVINPGYFSRGTQGTYGVVTINAPDDENDDNVELVSEGLDVYYHNVFKRARVEIMKS</sequence>
<dbReference type="InterPro" id="IPR054300">
    <property type="entry name" value="OB_DPOA2"/>
</dbReference>
<dbReference type="GO" id="GO:0003887">
    <property type="term" value="F:DNA-directed DNA polymerase activity"/>
    <property type="evidence" value="ECO:0007669"/>
    <property type="project" value="EnsemblFungi"/>
</dbReference>
<dbReference type="Proteomes" id="UP000094285">
    <property type="component" value="Unassembled WGS sequence"/>
</dbReference>
<dbReference type="GO" id="GO:0016233">
    <property type="term" value="P:telomere capping"/>
    <property type="evidence" value="ECO:0007669"/>
    <property type="project" value="EnsemblFungi"/>
</dbReference>
<evidence type="ECO:0000256" key="1">
    <source>
        <dbReference type="ARBA" id="ARBA00004123"/>
    </source>
</evidence>
<comment type="subcellular location">
    <subcellularLocation>
        <location evidence="1 6">Nucleus</location>
    </subcellularLocation>
</comment>
<dbReference type="GO" id="GO:0006270">
    <property type="term" value="P:DNA replication initiation"/>
    <property type="evidence" value="ECO:0007669"/>
    <property type="project" value="EnsemblFungi"/>
</dbReference>
<accession>A0A1E4SDG0</accession>
<gene>
    <name evidence="10" type="ORF">CANTADRAFT_56611</name>
</gene>
<dbReference type="GO" id="GO:0005658">
    <property type="term" value="C:alpha DNA polymerase:primase complex"/>
    <property type="evidence" value="ECO:0007669"/>
    <property type="project" value="EnsemblFungi"/>
</dbReference>
<evidence type="ECO:0000313" key="11">
    <source>
        <dbReference type="Proteomes" id="UP000094285"/>
    </source>
</evidence>
<comment type="function">
    <text evidence="6">Accessory subunit of the DNA polymerase alpha complex (also known as the alpha DNA polymerase-primase complex) which plays an essential role in the initiation of DNA synthesis.</text>
</comment>
<dbReference type="AlphaFoldDB" id="A0A1E4SDG0"/>
<organism evidence="10 11">
    <name type="scientific">Suhomyces tanzawaensis NRRL Y-17324</name>
    <dbReference type="NCBI Taxonomy" id="984487"/>
    <lineage>
        <taxon>Eukaryota</taxon>
        <taxon>Fungi</taxon>
        <taxon>Dikarya</taxon>
        <taxon>Ascomycota</taxon>
        <taxon>Saccharomycotina</taxon>
        <taxon>Pichiomycetes</taxon>
        <taxon>Debaryomycetaceae</taxon>
        <taxon>Suhomyces</taxon>
    </lineage>
</organism>
<evidence type="ECO:0000259" key="9">
    <source>
        <dbReference type="Pfam" id="PF22062"/>
    </source>
</evidence>
<dbReference type="GO" id="GO:0005635">
    <property type="term" value="C:nuclear envelope"/>
    <property type="evidence" value="ECO:0007669"/>
    <property type="project" value="EnsemblFungi"/>
</dbReference>
<dbReference type="PIRSF" id="PIRSF018300">
    <property type="entry name" value="DNA_pol_alph_2"/>
    <property type="match status" value="1"/>
</dbReference>
<dbReference type="OrthoDB" id="336885at2759"/>
<dbReference type="InterPro" id="IPR007185">
    <property type="entry name" value="DNA_pol_a/d/e_bsu"/>
</dbReference>
<keyword evidence="4 6" id="KW-0235">DNA replication</keyword>
<evidence type="ECO:0000256" key="7">
    <source>
        <dbReference type="SAM" id="MobiDB-lite"/>
    </source>
</evidence>
<feature type="domain" description="DNA polymerase alpha subunit B OB" evidence="9">
    <location>
        <begin position="210"/>
        <end position="318"/>
    </location>
</feature>
<feature type="domain" description="DNA polymerase alpha/delta/epsilon subunit B" evidence="8">
    <location>
        <begin position="347"/>
        <end position="596"/>
    </location>
</feature>
<feature type="compositionally biased region" description="Low complexity" evidence="7">
    <location>
        <begin position="108"/>
        <end position="117"/>
    </location>
</feature>
<dbReference type="GO" id="GO:0003677">
    <property type="term" value="F:DNA binding"/>
    <property type="evidence" value="ECO:0007669"/>
    <property type="project" value="InterPro"/>
</dbReference>
<dbReference type="STRING" id="984487.A0A1E4SDG0"/>
<evidence type="ECO:0000256" key="5">
    <source>
        <dbReference type="ARBA" id="ARBA00023242"/>
    </source>
</evidence>